<sequence length="148" mass="16954">MEETYDVLRPGERQRLSIAWYMVARDCRDDESADGDTEANWPRQSRMPWSKEESGVATRVEEIVKAPPVEGTMVITEWDADLYMTKTMALTWDGPLTIVKVVSPLLYVHCEQDNYGYRGLHQPASHGSWHLPDVRGMELLVSFSSSYK</sequence>
<dbReference type="EMBL" id="MU853332">
    <property type="protein sequence ID" value="KAK4117911.1"/>
    <property type="molecule type" value="Genomic_DNA"/>
</dbReference>
<dbReference type="AlphaFoldDB" id="A0AAN6TPE9"/>
<evidence type="ECO:0000313" key="2">
    <source>
        <dbReference type="EMBL" id="KAK4117911.1"/>
    </source>
</evidence>
<reference evidence="2" key="1">
    <citation type="journal article" date="2023" name="Mol. Phylogenet. Evol.">
        <title>Genome-scale phylogeny and comparative genomics of the fungal order Sordariales.</title>
        <authorList>
            <person name="Hensen N."/>
            <person name="Bonometti L."/>
            <person name="Westerberg I."/>
            <person name="Brannstrom I.O."/>
            <person name="Guillou S."/>
            <person name="Cros-Aarteil S."/>
            <person name="Calhoun S."/>
            <person name="Haridas S."/>
            <person name="Kuo A."/>
            <person name="Mondo S."/>
            <person name="Pangilinan J."/>
            <person name="Riley R."/>
            <person name="LaButti K."/>
            <person name="Andreopoulos B."/>
            <person name="Lipzen A."/>
            <person name="Chen C."/>
            <person name="Yan M."/>
            <person name="Daum C."/>
            <person name="Ng V."/>
            <person name="Clum A."/>
            <person name="Steindorff A."/>
            <person name="Ohm R.A."/>
            <person name="Martin F."/>
            <person name="Silar P."/>
            <person name="Natvig D.O."/>
            <person name="Lalanne C."/>
            <person name="Gautier V."/>
            <person name="Ament-Velasquez S.L."/>
            <person name="Kruys A."/>
            <person name="Hutchinson M.I."/>
            <person name="Powell A.J."/>
            <person name="Barry K."/>
            <person name="Miller A.N."/>
            <person name="Grigoriev I.V."/>
            <person name="Debuchy R."/>
            <person name="Gladieux P."/>
            <person name="Hiltunen Thoren M."/>
            <person name="Johannesson H."/>
        </authorList>
    </citation>
    <scope>NUCLEOTIDE SEQUENCE</scope>
    <source>
        <strain evidence="2">CBS 508.74</strain>
    </source>
</reference>
<dbReference type="RefSeq" id="XP_064675481.1">
    <property type="nucleotide sequence ID" value="XM_064812883.1"/>
</dbReference>
<organism evidence="2 3">
    <name type="scientific">Canariomyces notabilis</name>
    <dbReference type="NCBI Taxonomy" id="2074819"/>
    <lineage>
        <taxon>Eukaryota</taxon>
        <taxon>Fungi</taxon>
        <taxon>Dikarya</taxon>
        <taxon>Ascomycota</taxon>
        <taxon>Pezizomycotina</taxon>
        <taxon>Sordariomycetes</taxon>
        <taxon>Sordariomycetidae</taxon>
        <taxon>Sordariales</taxon>
        <taxon>Chaetomiaceae</taxon>
        <taxon>Canariomyces</taxon>
    </lineage>
</organism>
<evidence type="ECO:0000313" key="3">
    <source>
        <dbReference type="Proteomes" id="UP001302812"/>
    </source>
</evidence>
<comment type="caution">
    <text evidence="2">The sequence shown here is derived from an EMBL/GenBank/DDBJ whole genome shotgun (WGS) entry which is preliminary data.</text>
</comment>
<evidence type="ECO:0000256" key="1">
    <source>
        <dbReference type="SAM" id="MobiDB-lite"/>
    </source>
</evidence>
<protein>
    <submittedName>
        <fullName evidence="2">Uncharacterized protein</fullName>
    </submittedName>
</protein>
<gene>
    <name evidence="2" type="ORF">N656DRAFT_744580</name>
</gene>
<feature type="region of interest" description="Disordered" evidence="1">
    <location>
        <begin position="30"/>
        <end position="53"/>
    </location>
</feature>
<dbReference type="GeneID" id="89937008"/>
<proteinExistence type="predicted"/>
<dbReference type="Proteomes" id="UP001302812">
    <property type="component" value="Unassembled WGS sequence"/>
</dbReference>
<accession>A0AAN6TPE9</accession>
<name>A0AAN6TPE9_9PEZI</name>
<keyword evidence="3" id="KW-1185">Reference proteome</keyword>
<reference evidence="2" key="2">
    <citation type="submission" date="2023-05" db="EMBL/GenBank/DDBJ databases">
        <authorList>
            <consortium name="Lawrence Berkeley National Laboratory"/>
            <person name="Steindorff A."/>
            <person name="Hensen N."/>
            <person name="Bonometti L."/>
            <person name="Westerberg I."/>
            <person name="Brannstrom I.O."/>
            <person name="Guillou S."/>
            <person name="Cros-Aarteil S."/>
            <person name="Calhoun S."/>
            <person name="Haridas S."/>
            <person name="Kuo A."/>
            <person name="Mondo S."/>
            <person name="Pangilinan J."/>
            <person name="Riley R."/>
            <person name="Labutti K."/>
            <person name="Andreopoulos B."/>
            <person name="Lipzen A."/>
            <person name="Chen C."/>
            <person name="Yanf M."/>
            <person name="Daum C."/>
            <person name="Ng V."/>
            <person name="Clum A."/>
            <person name="Ohm R."/>
            <person name="Martin F."/>
            <person name="Silar P."/>
            <person name="Natvig D."/>
            <person name="Lalanne C."/>
            <person name="Gautier V."/>
            <person name="Ament-Velasquez S.L."/>
            <person name="Kruys A."/>
            <person name="Hutchinson M.I."/>
            <person name="Powell A.J."/>
            <person name="Barry K."/>
            <person name="Miller A.N."/>
            <person name="Grigoriev I.V."/>
            <person name="Debuchy R."/>
            <person name="Gladieux P."/>
            <person name="Thoren M.H."/>
            <person name="Johannesson H."/>
        </authorList>
    </citation>
    <scope>NUCLEOTIDE SEQUENCE</scope>
    <source>
        <strain evidence="2">CBS 508.74</strain>
    </source>
</reference>